<dbReference type="Proteomes" id="UP000502608">
    <property type="component" value="Chromosome"/>
</dbReference>
<dbReference type="AlphaFoldDB" id="A0A6G9QJ74"/>
<dbReference type="KEGG" id="saes:HBH39_04970"/>
<name>A0A6G9QJ74_9GAMM</name>
<proteinExistence type="predicted"/>
<sequence>MAESKTEKGSWLPESIEQAVIQSGLDLYHAWIVSKAISYYKANRDYHASNAYLAKKLGKSTRQIQRYIKDLERFGWLYVNQSKSVKGSSRKLLPTQNTLAILRGDIDVMPRGDIDVMGGVTPVSPNNKDHNKVINNTVLTTTSFENDADVFYKNHLRKLIAQDLGIETDDMVFEFYEVARQWAELVTNVDIPEQPNTSIIQLLLSNDTLAGFANSNQVIEFLDGRYQERNVFKRDKPVNLSWLMCAEMEDLARDGILSSEGFAEQWSNNAVKLLAETLV</sequence>
<evidence type="ECO:0000313" key="2">
    <source>
        <dbReference type="Proteomes" id="UP000502608"/>
    </source>
</evidence>
<dbReference type="Pfam" id="PF13730">
    <property type="entry name" value="HTH_36"/>
    <property type="match status" value="1"/>
</dbReference>
<accession>A0A6G9QJ74</accession>
<dbReference type="Gene3D" id="1.10.10.10">
    <property type="entry name" value="Winged helix-like DNA-binding domain superfamily/Winged helix DNA-binding domain"/>
    <property type="match status" value="1"/>
</dbReference>
<protein>
    <submittedName>
        <fullName evidence="1">Helix-turn-helix domain-containing protein</fullName>
    </submittedName>
</protein>
<dbReference type="InterPro" id="IPR036388">
    <property type="entry name" value="WH-like_DNA-bd_sf"/>
</dbReference>
<dbReference type="EMBL" id="CP050313">
    <property type="protein sequence ID" value="QIR13929.1"/>
    <property type="molecule type" value="Genomic_DNA"/>
</dbReference>
<gene>
    <name evidence="1" type="ORF">HBH39_04970</name>
</gene>
<reference evidence="1 2" key="1">
    <citation type="submission" date="2020-03" db="EMBL/GenBank/DDBJ databases">
        <title>Complete genome sequence of Shewanella sp.</title>
        <authorList>
            <person name="Kim Y.-S."/>
            <person name="Kim S.-J."/>
            <person name="Jung H.-K."/>
            <person name="Kim K.-H."/>
        </authorList>
    </citation>
    <scope>NUCLEOTIDE SEQUENCE [LARGE SCALE GENOMIC DNA]</scope>
    <source>
        <strain evidence="1 2">PN3F2</strain>
    </source>
</reference>
<keyword evidence="2" id="KW-1185">Reference proteome</keyword>
<dbReference type="RefSeq" id="WP_167676148.1">
    <property type="nucleotide sequence ID" value="NZ_CP050313.1"/>
</dbReference>
<evidence type="ECO:0000313" key="1">
    <source>
        <dbReference type="EMBL" id="QIR13929.1"/>
    </source>
</evidence>
<organism evidence="1 2">
    <name type="scientific">Shewanella aestuarii</name>
    <dbReference type="NCBI Taxonomy" id="1028752"/>
    <lineage>
        <taxon>Bacteria</taxon>
        <taxon>Pseudomonadati</taxon>
        <taxon>Pseudomonadota</taxon>
        <taxon>Gammaproteobacteria</taxon>
        <taxon>Alteromonadales</taxon>
        <taxon>Shewanellaceae</taxon>
        <taxon>Shewanella</taxon>
    </lineage>
</organism>